<dbReference type="EMBL" id="BPQB01000004">
    <property type="protein sequence ID" value="GJE86481.1"/>
    <property type="molecule type" value="Genomic_DNA"/>
</dbReference>
<reference evidence="3 4" key="1">
    <citation type="submission" date="2021-08" db="EMBL/GenBank/DDBJ databases">
        <title>Draft Genome Sequence of Phanerochaete sordida strain YK-624.</title>
        <authorList>
            <person name="Mori T."/>
            <person name="Dohra H."/>
            <person name="Suzuki T."/>
            <person name="Kawagishi H."/>
            <person name="Hirai H."/>
        </authorList>
    </citation>
    <scope>NUCLEOTIDE SEQUENCE [LARGE SCALE GENOMIC DNA]</scope>
    <source>
        <strain evidence="3 4">YK-624</strain>
    </source>
</reference>
<evidence type="ECO:0008006" key="5">
    <source>
        <dbReference type="Google" id="ProtNLM"/>
    </source>
</evidence>
<protein>
    <recommendedName>
        <fullName evidence="5">F-box domain-containing protein</fullName>
    </recommendedName>
</protein>
<evidence type="ECO:0000313" key="3">
    <source>
        <dbReference type="EMBL" id="GJE86481.1"/>
    </source>
</evidence>
<evidence type="ECO:0000313" key="4">
    <source>
        <dbReference type="Proteomes" id="UP000703269"/>
    </source>
</evidence>
<evidence type="ECO:0000256" key="1">
    <source>
        <dbReference type="SAM" id="Coils"/>
    </source>
</evidence>
<keyword evidence="4" id="KW-1185">Reference proteome</keyword>
<keyword evidence="1" id="KW-0175">Coiled coil</keyword>
<dbReference type="Proteomes" id="UP000703269">
    <property type="component" value="Unassembled WGS sequence"/>
</dbReference>
<name>A0A9P3G1E7_9APHY</name>
<sequence length="614" mass="70299">MIRARITTAGDVNRLSLTAVRIPFSRLQLPHIAPRLPVRSDADASENHMPPAEAAGRGSDQHEVAQQPSTPSRLESRNLGHNSYDRIPAFQSKHLALGPSRSEPVLRCQPAIDTEAFHPSVAARDSPYCTPNMDRTARSQRIQELDAERALLERRFDEVSRELEDLRGALRENDIKKAACAPVHMLPDDVLKLVLEEACDHSRREDCYRSDAHTALDVLDVSQVSRRWRDVVLSLPRLWRCIHVIAQSSDLLALFVERARSAPVSIVCNTPDMYMQHGHGWWVEPYLKNMLFVWQYAHLFDSLTVRSEDSSFFETLLPTMEALSLPLLRSLRLWWYDDDDEEPWFPNTIPFRPDCPKLEYFRATWIPVPSSTPSFERLTTFNISGIYDARMEDLVALANTAPQLKHIVLDCNVAIEEIIGDLRPARFPFVQSLSIIECDDVFQLLDCLDLPTLQILVIGRSCTTLYDVRHPPPPPRPYSTVHTLYIEHQVWTIPEEQSYLFQYVPEITTLEFHGWRGDSTIFSTNLALQVCTQEASLPRLRTLVLTGAYTLPNNLRMIIERRAQQSCPLTELQVGSPTWEDTSSEERELLQRCINVKIIPDAPCIEIYHIVHKY</sequence>
<proteinExistence type="predicted"/>
<accession>A0A9P3G1E7</accession>
<dbReference type="Gene3D" id="3.80.10.10">
    <property type="entry name" value="Ribonuclease Inhibitor"/>
    <property type="match status" value="1"/>
</dbReference>
<feature type="region of interest" description="Disordered" evidence="2">
    <location>
        <begin position="40"/>
        <end position="80"/>
    </location>
</feature>
<feature type="coiled-coil region" evidence="1">
    <location>
        <begin position="142"/>
        <end position="169"/>
    </location>
</feature>
<dbReference type="OrthoDB" id="2884925at2759"/>
<organism evidence="3 4">
    <name type="scientific">Phanerochaete sordida</name>
    <dbReference type="NCBI Taxonomy" id="48140"/>
    <lineage>
        <taxon>Eukaryota</taxon>
        <taxon>Fungi</taxon>
        <taxon>Dikarya</taxon>
        <taxon>Basidiomycota</taxon>
        <taxon>Agaricomycotina</taxon>
        <taxon>Agaricomycetes</taxon>
        <taxon>Polyporales</taxon>
        <taxon>Phanerochaetaceae</taxon>
        <taxon>Phanerochaete</taxon>
    </lineage>
</organism>
<evidence type="ECO:0000256" key="2">
    <source>
        <dbReference type="SAM" id="MobiDB-lite"/>
    </source>
</evidence>
<dbReference type="AlphaFoldDB" id="A0A9P3G1E7"/>
<feature type="compositionally biased region" description="Polar residues" evidence="2">
    <location>
        <begin position="64"/>
        <end position="73"/>
    </location>
</feature>
<gene>
    <name evidence="3" type="ORF">PsYK624_025610</name>
</gene>
<dbReference type="InterPro" id="IPR032675">
    <property type="entry name" value="LRR_dom_sf"/>
</dbReference>
<dbReference type="SUPFAM" id="SSF52047">
    <property type="entry name" value="RNI-like"/>
    <property type="match status" value="1"/>
</dbReference>
<comment type="caution">
    <text evidence="3">The sequence shown here is derived from an EMBL/GenBank/DDBJ whole genome shotgun (WGS) entry which is preliminary data.</text>
</comment>